<dbReference type="GO" id="GO:0016020">
    <property type="term" value="C:membrane"/>
    <property type="evidence" value="ECO:0007669"/>
    <property type="project" value="UniProtKB-SubCell"/>
</dbReference>
<keyword evidence="6 7" id="KW-0472">Membrane</keyword>
<evidence type="ECO:0000256" key="7">
    <source>
        <dbReference type="SAM" id="Phobius"/>
    </source>
</evidence>
<name>A0A1N6NFC2_9GAMM</name>
<feature type="transmembrane region" description="Helical" evidence="7">
    <location>
        <begin position="98"/>
        <end position="121"/>
    </location>
</feature>
<organism evidence="8 9">
    <name type="scientific">Marinobacterium stanieri</name>
    <dbReference type="NCBI Taxonomy" id="49186"/>
    <lineage>
        <taxon>Bacteria</taxon>
        <taxon>Pseudomonadati</taxon>
        <taxon>Pseudomonadota</taxon>
        <taxon>Gammaproteobacteria</taxon>
        <taxon>Oceanospirillales</taxon>
        <taxon>Oceanospirillaceae</taxon>
        <taxon>Marinobacterium</taxon>
    </lineage>
</organism>
<dbReference type="eggNOG" id="COG0679">
    <property type="taxonomic scope" value="Bacteria"/>
</dbReference>
<evidence type="ECO:0000256" key="3">
    <source>
        <dbReference type="ARBA" id="ARBA00022475"/>
    </source>
</evidence>
<gene>
    <name evidence="8" type="ORF">SAMN05421647_101276</name>
</gene>
<evidence type="ECO:0000256" key="5">
    <source>
        <dbReference type="ARBA" id="ARBA00022989"/>
    </source>
</evidence>
<evidence type="ECO:0000256" key="2">
    <source>
        <dbReference type="ARBA" id="ARBA00022448"/>
    </source>
</evidence>
<evidence type="ECO:0008006" key="10">
    <source>
        <dbReference type="Google" id="ProtNLM"/>
    </source>
</evidence>
<feature type="transmembrane region" description="Helical" evidence="7">
    <location>
        <begin position="275"/>
        <end position="297"/>
    </location>
</feature>
<evidence type="ECO:0000256" key="6">
    <source>
        <dbReference type="ARBA" id="ARBA00023136"/>
    </source>
</evidence>
<keyword evidence="3" id="KW-1003">Cell membrane</keyword>
<dbReference type="GO" id="GO:0055085">
    <property type="term" value="P:transmembrane transport"/>
    <property type="evidence" value="ECO:0007669"/>
    <property type="project" value="InterPro"/>
</dbReference>
<dbReference type="Pfam" id="PF03547">
    <property type="entry name" value="Mem_trans"/>
    <property type="match status" value="2"/>
</dbReference>
<protein>
    <recommendedName>
        <fullName evidence="10">Permease</fullName>
    </recommendedName>
</protein>
<dbReference type="RefSeq" id="WP_076460226.1">
    <property type="nucleotide sequence ID" value="NZ_FTMN01000001.1"/>
</dbReference>
<evidence type="ECO:0000313" key="8">
    <source>
        <dbReference type="EMBL" id="SIP90686.1"/>
    </source>
</evidence>
<dbReference type="Proteomes" id="UP000186895">
    <property type="component" value="Unassembled WGS sequence"/>
</dbReference>
<feature type="transmembrane region" description="Helical" evidence="7">
    <location>
        <begin position="66"/>
        <end position="86"/>
    </location>
</feature>
<feature type="transmembrane region" description="Helical" evidence="7">
    <location>
        <begin position="159"/>
        <end position="178"/>
    </location>
</feature>
<feature type="transmembrane region" description="Helical" evidence="7">
    <location>
        <begin position="12"/>
        <end position="31"/>
    </location>
</feature>
<evidence type="ECO:0000313" key="9">
    <source>
        <dbReference type="Proteomes" id="UP000186895"/>
    </source>
</evidence>
<dbReference type="STRING" id="49186.SAMN05421647_101276"/>
<evidence type="ECO:0000256" key="1">
    <source>
        <dbReference type="ARBA" id="ARBA00004141"/>
    </source>
</evidence>
<dbReference type="InterPro" id="IPR004776">
    <property type="entry name" value="Mem_transp_PIN-like"/>
</dbReference>
<sequence>MESTAMALMERIFLTVFPLVAIVGVGFLYARARHTDMAVANRINIDVFCPALIFSVMSAKSFDLPAYSTLAIGGLLVVLGSGLLLWPLCRFLKIHPKTFLPPMMFNNSGNLGIPLLVLAFGEQALPAAVVLFLVENLLHFTVGIYIMDHRTNPFNVLRMPMIIATIAGLVFSSFDLSLPQAVQVPVDMLGQIAIPLLLFALGVRMTSVDFSNWRLGLWSSILAPASGLAMVFLLQPILQLDPVQFGYLIIFGALPPAVLNYMVAERYNQEPHQVASIVLLGNISSLIIIPVVLAFALQLS</sequence>
<accession>A0A1N6NFC2</accession>
<keyword evidence="2" id="KW-0813">Transport</keyword>
<keyword evidence="4 7" id="KW-0812">Transmembrane</keyword>
<keyword evidence="9" id="KW-1185">Reference proteome</keyword>
<dbReference type="PANTHER" id="PTHR36838:SF1">
    <property type="entry name" value="SLR1864 PROTEIN"/>
    <property type="match status" value="1"/>
</dbReference>
<feature type="transmembrane region" description="Helical" evidence="7">
    <location>
        <begin position="215"/>
        <end position="238"/>
    </location>
</feature>
<feature type="transmembrane region" description="Helical" evidence="7">
    <location>
        <begin position="184"/>
        <end position="203"/>
    </location>
</feature>
<comment type="subcellular location">
    <subcellularLocation>
        <location evidence="1">Membrane</location>
        <topology evidence="1">Multi-pass membrane protein</topology>
    </subcellularLocation>
</comment>
<feature type="transmembrane region" description="Helical" evidence="7">
    <location>
        <begin position="244"/>
        <end position="263"/>
    </location>
</feature>
<dbReference type="EMBL" id="FTMN01000001">
    <property type="protein sequence ID" value="SIP90686.1"/>
    <property type="molecule type" value="Genomic_DNA"/>
</dbReference>
<evidence type="ECO:0000256" key="4">
    <source>
        <dbReference type="ARBA" id="ARBA00022692"/>
    </source>
</evidence>
<dbReference type="AlphaFoldDB" id="A0A1N6NFC2"/>
<dbReference type="PANTHER" id="PTHR36838">
    <property type="entry name" value="AUXIN EFFLUX CARRIER FAMILY PROTEIN"/>
    <property type="match status" value="1"/>
</dbReference>
<reference evidence="8 9" key="1">
    <citation type="submission" date="2017-01" db="EMBL/GenBank/DDBJ databases">
        <authorList>
            <person name="Mah S.A."/>
            <person name="Swanson W.J."/>
            <person name="Moy G.W."/>
            <person name="Vacquier V.D."/>
        </authorList>
    </citation>
    <scope>NUCLEOTIDE SEQUENCE [LARGE SCALE GENOMIC DNA]</scope>
    <source>
        <strain evidence="8 9">DSM 7027</strain>
    </source>
</reference>
<keyword evidence="5 7" id="KW-1133">Transmembrane helix</keyword>
<proteinExistence type="predicted"/>
<feature type="transmembrane region" description="Helical" evidence="7">
    <location>
        <begin position="127"/>
        <end position="147"/>
    </location>
</feature>